<keyword evidence="2" id="KW-0812">Transmembrane</keyword>
<evidence type="ECO:0000256" key="2">
    <source>
        <dbReference type="SAM" id="Phobius"/>
    </source>
</evidence>
<feature type="domain" description="Peptidoglycan binding-like" evidence="3">
    <location>
        <begin position="186"/>
        <end position="244"/>
    </location>
</feature>
<sequence length="249" mass="25049">MGRAGAGAAMMRGTDMAQIVSVCSHGGRVASMGLVQADSDDLVRPYAPQADQNPTLMAPPLRVVEGAFPVEPQALAGTPAAVRRHAMPVGRRRRSAVVLALLVLGAAAVVVLVETTGPSGGRSAARAVGVTGSSSPAPLLGTAVISAPPVARASQAPHMPVTTTAKAVVVTPRPAAGPAVLRAGDSGAAVADLQRRLFNQGFTYVAVTGVYDGNTIRGVTQLQQNRGITGDPAGVYGPHTRASLEGVSG</sequence>
<dbReference type="EMBL" id="JBHEZY010000010">
    <property type="protein sequence ID" value="MFC1433664.1"/>
    <property type="molecule type" value="Genomic_DNA"/>
</dbReference>
<dbReference type="Proteomes" id="UP001592530">
    <property type="component" value="Unassembled WGS sequence"/>
</dbReference>
<dbReference type="Gene3D" id="1.10.101.10">
    <property type="entry name" value="PGBD-like superfamily/PGBD"/>
    <property type="match status" value="1"/>
</dbReference>
<keyword evidence="2" id="KW-1133">Transmembrane helix</keyword>
<reference evidence="4 5" key="1">
    <citation type="submission" date="2024-09" db="EMBL/GenBank/DDBJ databases">
        <authorList>
            <person name="Lee S.D."/>
        </authorList>
    </citation>
    <scope>NUCLEOTIDE SEQUENCE [LARGE SCALE GENOMIC DNA]</scope>
    <source>
        <strain evidence="4 5">N1-3</strain>
    </source>
</reference>
<protein>
    <submittedName>
        <fullName evidence="4">Peptidoglycan-binding protein</fullName>
    </submittedName>
</protein>
<dbReference type="InterPro" id="IPR036366">
    <property type="entry name" value="PGBDSf"/>
</dbReference>
<feature type="region of interest" description="Disordered" evidence="1">
    <location>
        <begin position="230"/>
        <end position="249"/>
    </location>
</feature>
<evidence type="ECO:0000313" key="5">
    <source>
        <dbReference type="Proteomes" id="UP001592530"/>
    </source>
</evidence>
<feature type="transmembrane region" description="Helical" evidence="2">
    <location>
        <begin position="96"/>
        <end position="113"/>
    </location>
</feature>
<evidence type="ECO:0000259" key="3">
    <source>
        <dbReference type="Pfam" id="PF01471"/>
    </source>
</evidence>
<gene>
    <name evidence="4" type="ORF">ACEZDB_23735</name>
</gene>
<dbReference type="RefSeq" id="WP_380555812.1">
    <property type="nucleotide sequence ID" value="NZ_JBHEZY010000010.1"/>
</dbReference>
<evidence type="ECO:0000313" key="4">
    <source>
        <dbReference type="EMBL" id="MFC1433664.1"/>
    </source>
</evidence>
<keyword evidence="2" id="KW-0472">Membrane</keyword>
<dbReference type="SUPFAM" id="SSF47090">
    <property type="entry name" value="PGBD-like"/>
    <property type="match status" value="1"/>
</dbReference>
<dbReference type="InterPro" id="IPR002477">
    <property type="entry name" value="Peptidoglycan-bd-like"/>
</dbReference>
<proteinExistence type="predicted"/>
<evidence type="ECO:0000256" key="1">
    <source>
        <dbReference type="SAM" id="MobiDB-lite"/>
    </source>
</evidence>
<comment type="caution">
    <text evidence="4">The sequence shown here is derived from an EMBL/GenBank/DDBJ whole genome shotgun (WGS) entry which is preliminary data.</text>
</comment>
<dbReference type="InterPro" id="IPR036365">
    <property type="entry name" value="PGBD-like_sf"/>
</dbReference>
<dbReference type="Pfam" id="PF01471">
    <property type="entry name" value="PG_binding_1"/>
    <property type="match status" value="1"/>
</dbReference>
<accession>A0ABV6X718</accession>
<organism evidence="4 5">
    <name type="scientific">Streptacidiphilus alkalitolerans</name>
    <dbReference type="NCBI Taxonomy" id="3342712"/>
    <lineage>
        <taxon>Bacteria</taxon>
        <taxon>Bacillati</taxon>
        <taxon>Actinomycetota</taxon>
        <taxon>Actinomycetes</taxon>
        <taxon>Kitasatosporales</taxon>
        <taxon>Streptomycetaceae</taxon>
        <taxon>Streptacidiphilus</taxon>
    </lineage>
</organism>
<name>A0ABV6X718_9ACTN</name>